<dbReference type="AlphaFoldDB" id="L0AZV0"/>
<feature type="signal peptide" evidence="1">
    <location>
        <begin position="1"/>
        <end position="20"/>
    </location>
</feature>
<organism evidence="2 3">
    <name type="scientific">Theileria equi strain WA</name>
    <dbReference type="NCBI Taxonomy" id="1537102"/>
    <lineage>
        <taxon>Eukaryota</taxon>
        <taxon>Sar</taxon>
        <taxon>Alveolata</taxon>
        <taxon>Apicomplexa</taxon>
        <taxon>Aconoidasida</taxon>
        <taxon>Piroplasmida</taxon>
        <taxon>Theileriidae</taxon>
        <taxon>Theileria</taxon>
    </lineage>
</organism>
<feature type="chain" id="PRO_5003939962" evidence="1">
    <location>
        <begin position="21"/>
        <end position="256"/>
    </location>
</feature>
<evidence type="ECO:0000313" key="3">
    <source>
        <dbReference type="Proteomes" id="UP000031512"/>
    </source>
</evidence>
<evidence type="ECO:0000256" key="1">
    <source>
        <dbReference type="SAM" id="SignalP"/>
    </source>
</evidence>
<gene>
    <name evidence="2" type="ORF">BEWA_001950</name>
</gene>
<keyword evidence="3" id="KW-1185">Reference proteome</keyword>
<name>L0AZV0_THEEQ</name>
<accession>L0AZV0</accession>
<proteinExistence type="predicted"/>
<protein>
    <submittedName>
        <fullName evidence="2">Signal peptide-containing protein</fullName>
    </submittedName>
</protein>
<sequence>MDMFLQFLCIPFLLILLKHAIAPPQERDLANKKKIPLELDIVEKPASRITATPSRKHPNGTHYSVKSASRHTHIIGDVTECTAVILPGNPRHMSRFVLVVPREDGSKYVRVVTRKRDDGRYVNKIKEFVKKPDYEWYARIKRDQVEIELLTQKNDNIICVEKDPETGVETFTVRPEMSDHVTIGTVEYSGFVVNQSVSGLMSRKVTLEKGDNCCYVGIESYYVDCVSYVLKYKINFADLEYPILVESRKKMMEFLE</sequence>
<dbReference type="Proteomes" id="UP000031512">
    <property type="component" value="Chromosome 3"/>
</dbReference>
<keyword evidence="1" id="KW-0732">Signal</keyword>
<dbReference type="VEuPathDB" id="PiroplasmaDB:BEWA_001950"/>
<dbReference type="RefSeq" id="XP_004830454.1">
    <property type="nucleotide sequence ID" value="XM_004830397.1"/>
</dbReference>
<dbReference type="KEGG" id="beq:BEWA_001950"/>
<reference evidence="2 3" key="1">
    <citation type="journal article" date="2012" name="BMC Genomics">
        <title>Comparative genomic analysis and phylogenetic position of Theileria equi.</title>
        <authorList>
            <person name="Kappmeyer L.S."/>
            <person name="Thiagarajan M."/>
            <person name="Herndon D.R."/>
            <person name="Ramsay J.D."/>
            <person name="Caler E."/>
            <person name="Djikeng A."/>
            <person name="Gillespie J.J."/>
            <person name="Lau A.O."/>
            <person name="Roalson E.H."/>
            <person name="Silva J.C."/>
            <person name="Silva M.G."/>
            <person name="Suarez C.E."/>
            <person name="Ueti M.W."/>
            <person name="Nene V.M."/>
            <person name="Mealey R.H."/>
            <person name="Knowles D.P."/>
            <person name="Brayton K.A."/>
        </authorList>
    </citation>
    <scope>NUCLEOTIDE SEQUENCE [LARGE SCALE GENOMIC DNA]</scope>
    <source>
        <strain evidence="2 3">WA</strain>
    </source>
</reference>
<dbReference type="GeneID" id="15805772"/>
<dbReference type="EMBL" id="CP001670">
    <property type="protein sequence ID" value="AFZ80788.1"/>
    <property type="molecule type" value="Genomic_DNA"/>
</dbReference>
<evidence type="ECO:0000313" key="2">
    <source>
        <dbReference type="EMBL" id="AFZ80788.1"/>
    </source>
</evidence>